<name>A0A1F6TAC6_9PROT</name>
<dbReference type="CDD" id="cd04730">
    <property type="entry name" value="NPD_like"/>
    <property type="match status" value="1"/>
</dbReference>
<proteinExistence type="predicted"/>
<keyword evidence="1" id="KW-0285">Flavoprotein</keyword>
<dbReference type="Gene3D" id="3.20.20.70">
    <property type="entry name" value="Aldolase class I"/>
    <property type="match status" value="1"/>
</dbReference>
<evidence type="ECO:0000256" key="2">
    <source>
        <dbReference type="ARBA" id="ARBA00022643"/>
    </source>
</evidence>
<dbReference type="InterPro" id="IPR004136">
    <property type="entry name" value="NMO"/>
</dbReference>
<dbReference type="EMBL" id="MFST01000162">
    <property type="protein sequence ID" value="OGI42074.1"/>
    <property type="molecule type" value="Genomic_DNA"/>
</dbReference>
<evidence type="ECO:0000313" key="5">
    <source>
        <dbReference type="Proteomes" id="UP000179344"/>
    </source>
</evidence>
<organism evidence="4 5">
    <name type="scientific">Candidatus Muproteobacteria bacterium RBG_16_65_31</name>
    <dbReference type="NCBI Taxonomy" id="1817759"/>
    <lineage>
        <taxon>Bacteria</taxon>
        <taxon>Pseudomonadati</taxon>
        <taxon>Pseudomonadota</taxon>
        <taxon>Candidatus Muproteobacteria</taxon>
    </lineage>
</organism>
<evidence type="ECO:0000313" key="4">
    <source>
        <dbReference type="EMBL" id="OGI42074.1"/>
    </source>
</evidence>
<accession>A0A1F6TAC6</accession>
<comment type="caution">
    <text evidence="4">The sequence shown here is derived from an EMBL/GenBank/DDBJ whole genome shotgun (WGS) entry which is preliminary data.</text>
</comment>
<evidence type="ECO:0000256" key="1">
    <source>
        <dbReference type="ARBA" id="ARBA00022630"/>
    </source>
</evidence>
<dbReference type="GO" id="GO:0018580">
    <property type="term" value="F:nitronate monooxygenase activity"/>
    <property type="evidence" value="ECO:0007669"/>
    <property type="project" value="InterPro"/>
</dbReference>
<dbReference type="AlphaFoldDB" id="A0A1F6TAC6"/>
<protein>
    <submittedName>
        <fullName evidence="4">2-nitropropane dioxygenase</fullName>
    </submittedName>
</protein>
<dbReference type="SUPFAM" id="SSF51412">
    <property type="entry name" value="Inosine monophosphate dehydrogenase (IMPDH)"/>
    <property type="match status" value="1"/>
</dbReference>
<dbReference type="InterPro" id="IPR013785">
    <property type="entry name" value="Aldolase_TIM"/>
</dbReference>
<dbReference type="PANTHER" id="PTHR32332">
    <property type="entry name" value="2-NITROPROPANE DIOXYGENASE"/>
    <property type="match status" value="1"/>
</dbReference>
<dbReference type="Pfam" id="PF03060">
    <property type="entry name" value="NMO"/>
    <property type="match status" value="1"/>
</dbReference>
<keyword evidence="4" id="KW-0223">Dioxygenase</keyword>
<keyword evidence="3" id="KW-0560">Oxidoreductase</keyword>
<reference evidence="4 5" key="1">
    <citation type="journal article" date="2016" name="Nat. Commun.">
        <title>Thousands of microbial genomes shed light on interconnected biogeochemical processes in an aquifer system.</title>
        <authorList>
            <person name="Anantharaman K."/>
            <person name="Brown C.T."/>
            <person name="Hug L.A."/>
            <person name="Sharon I."/>
            <person name="Castelle C.J."/>
            <person name="Probst A.J."/>
            <person name="Thomas B.C."/>
            <person name="Singh A."/>
            <person name="Wilkins M.J."/>
            <person name="Karaoz U."/>
            <person name="Brodie E.L."/>
            <person name="Williams K.H."/>
            <person name="Hubbard S.S."/>
            <person name="Banfield J.F."/>
        </authorList>
    </citation>
    <scope>NUCLEOTIDE SEQUENCE [LARGE SCALE GENOMIC DNA]</scope>
</reference>
<gene>
    <name evidence="4" type="ORF">A2V92_01395</name>
</gene>
<sequence>MKRVDDYRLRFGRHELVPIVIGGMGVDISAAELALEAARLGGIGHISDAMVPTVSDRRFKTGFVREKLKKYKYNVANRDKSAVKFDLGALAEATRMHVGRTMEAKKGEGLIFINTMEKLTMNAPRETLRVRISAALDAGIDGVTLSAGLHLGSFALIEDHPRFRDAQLGIIVSSLRALQLFLRKTARLNRLPDFIVVEGPLAGGHLGFGMDWAQYDLKTIVAEIQRYLQAEGLNIPLIPAGGIFTGSDAVEFLEAGAAAVQVSTRFTVARECGLPERVQQEYFKASEADIEVNMLSPTGYPMRMLKSSPAIGAGIRPNCEAYGYLLDSTGNCAYIDAYNRELEKHPDGKNLSVKDKTCLCTHMRNFDVWTCGHYAYRLKDTTRRLPDGTYQLLTAEHVFRDYQYSTEHRIALPQD</sequence>
<keyword evidence="2" id="KW-0288">FMN</keyword>
<dbReference type="PANTHER" id="PTHR32332:SF18">
    <property type="entry name" value="2-NITROPROPANE DIOXYGENASE"/>
    <property type="match status" value="1"/>
</dbReference>
<dbReference type="GO" id="GO:0051213">
    <property type="term" value="F:dioxygenase activity"/>
    <property type="evidence" value="ECO:0007669"/>
    <property type="project" value="UniProtKB-KW"/>
</dbReference>
<evidence type="ECO:0000256" key="3">
    <source>
        <dbReference type="ARBA" id="ARBA00023002"/>
    </source>
</evidence>
<dbReference type="Proteomes" id="UP000179344">
    <property type="component" value="Unassembled WGS sequence"/>
</dbReference>